<dbReference type="EC" id="1.2.1.41" evidence="1"/>
<sequence>GPMGLEELTSYKWIIQGNGQIRE</sequence>
<dbReference type="InterPro" id="IPR016162">
    <property type="entry name" value="Ald_DH_N"/>
</dbReference>
<accession>A0A5J4PSQ0</accession>
<feature type="non-terminal residue" evidence="1">
    <location>
        <position position="1"/>
    </location>
</feature>
<dbReference type="GO" id="GO:0004350">
    <property type="term" value="F:glutamate-5-semialdehyde dehydrogenase activity"/>
    <property type="evidence" value="ECO:0007669"/>
    <property type="project" value="UniProtKB-EC"/>
</dbReference>
<organism evidence="1">
    <name type="scientific">termite gut metagenome</name>
    <dbReference type="NCBI Taxonomy" id="433724"/>
    <lineage>
        <taxon>unclassified sequences</taxon>
        <taxon>metagenomes</taxon>
        <taxon>organismal metagenomes</taxon>
    </lineage>
</organism>
<dbReference type="Gene3D" id="3.40.605.10">
    <property type="entry name" value="Aldehyde Dehydrogenase, Chain A, domain 1"/>
    <property type="match status" value="1"/>
</dbReference>
<gene>
    <name evidence="1" type="ORF">EZS27_036601</name>
</gene>
<evidence type="ECO:0000313" key="1">
    <source>
        <dbReference type="EMBL" id="KAA6312475.1"/>
    </source>
</evidence>
<name>A0A5J4PSQ0_9ZZZZ</name>
<reference evidence="1" key="1">
    <citation type="submission" date="2019-03" db="EMBL/GenBank/DDBJ databases">
        <title>Single cell metagenomics reveals metabolic interactions within the superorganism composed of flagellate Streblomastix strix and complex community of Bacteroidetes bacteria on its surface.</title>
        <authorList>
            <person name="Treitli S.C."/>
            <person name="Kolisko M."/>
            <person name="Husnik F."/>
            <person name="Keeling P."/>
            <person name="Hampl V."/>
        </authorList>
    </citation>
    <scope>NUCLEOTIDE SEQUENCE</scope>
    <source>
        <strain evidence="1">STM</strain>
    </source>
</reference>
<dbReference type="AlphaFoldDB" id="A0A5J4PSQ0"/>
<protein>
    <submittedName>
        <fullName evidence="1">Glutamate-5-semialdehyde dehydrogenase</fullName>
        <ecNumber evidence="1">1.2.1.41</ecNumber>
    </submittedName>
</protein>
<comment type="caution">
    <text evidence="1">The sequence shown here is derived from an EMBL/GenBank/DDBJ whole genome shotgun (WGS) entry which is preliminary data.</text>
</comment>
<proteinExistence type="predicted"/>
<dbReference type="EMBL" id="SNRY01006493">
    <property type="protein sequence ID" value="KAA6312475.1"/>
    <property type="molecule type" value="Genomic_DNA"/>
</dbReference>
<keyword evidence="1" id="KW-0560">Oxidoreductase</keyword>